<dbReference type="EMBL" id="BJUW01000010">
    <property type="protein sequence ID" value="GEK87064.1"/>
    <property type="molecule type" value="Genomic_DNA"/>
</dbReference>
<keyword evidence="2" id="KW-0812">Transmembrane</keyword>
<dbReference type="OrthoDB" id="5123577at2"/>
<keyword evidence="2" id="KW-1133">Transmembrane helix</keyword>
<evidence type="ECO:0000256" key="2">
    <source>
        <dbReference type="SAM" id="Phobius"/>
    </source>
</evidence>
<sequence length="138" mass="14711">MSARMSRAQVSRAQVSRAQARRDPTRMANQPALRSSDGTIWIVVAGLFVLICLIPLSLLTVIDPRSSAPVAWVTAILVIGLYAALVVSRWAVGDRERRLRLMAGLMIAIAAIALLGLVICAVIEWSAVPVAPVAGSLL</sequence>
<dbReference type="AlphaFoldDB" id="A0A511AFY9"/>
<evidence type="ECO:0000313" key="3">
    <source>
        <dbReference type="EMBL" id="GEK87064.1"/>
    </source>
</evidence>
<protein>
    <submittedName>
        <fullName evidence="3">Uncharacterized protein</fullName>
    </submittedName>
</protein>
<dbReference type="RefSeq" id="WP_147039653.1">
    <property type="nucleotide sequence ID" value="NZ_BJUW01000010.1"/>
</dbReference>
<keyword evidence="4" id="KW-1185">Reference proteome</keyword>
<name>A0A511AFY9_9MICO</name>
<evidence type="ECO:0000313" key="4">
    <source>
        <dbReference type="Proteomes" id="UP000321225"/>
    </source>
</evidence>
<organism evidence="3 4">
    <name type="scientific">Microbacterium aerolatum</name>
    <dbReference type="NCBI Taxonomy" id="153731"/>
    <lineage>
        <taxon>Bacteria</taxon>
        <taxon>Bacillati</taxon>
        <taxon>Actinomycetota</taxon>
        <taxon>Actinomycetes</taxon>
        <taxon>Micrococcales</taxon>
        <taxon>Microbacteriaceae</taxon>
        <taxon>Microbacterium</taxon>
    </lineage>
</organism>
<feature type="transmembrane region" description="Helical" evidence="2">
    <location>
        <begin position="70"/>
        <end position="92"/>
    </location>
</feature>
<feature type="compositionally biased region" description="Low complexity" evidence="1">
    <location>
        <begin position="1"/>
        <end position="18"/>
    </location>
</feature>
<comment type="caution">
    <text evidence="3">The sequence shown here is derived from an EMBL/GenBank/DDBJ whole genome shotgun (WGS) entry which is preliminary data.</text>
</comment>
<feature type="transmembrane region" description="Helical" evidence="2">
    <location>
        <begin position="39"/>
        <end position="58"/>
    </location>
</feature>
<gene>
    <name evidence="3" type="ORF">MAE01_22400</name>
</gene>
<reference evidence="3 4" key="1">
    <citation type="submission" date="2019-07" db="EMBL/GenBank/DDBJ databases">
        <title>Whole genome shotgun sequence of Microbacterium aerolatum NBRC 103071.</title>
        <authorList>
            <person name="Hosoyama A."/>
            <person name="Uohara A."/>
            <person name="Ohji S."/>
            <person name="Ichikawa N."/>
        </authorList>
    </citation>
    <scope>NUCLEOTIDE SEQUENCE [LARGE SCALE GENOMIC DNA]</scope>
    <source>
        <strain evidence="3 4">NBRC 103071</strain>
    </source>
</reference>
<feature type="transmembrane region" description="Helical" evidence="2">
    <location>
        <begin position="104"/>
        <end position="128"/>
    </location>
</feature>
<evidence type="ECO:0000256" key="1">
    <source>
        <dbReference type="SAM" id="MobiDB-lite"/>
    </source>
</evidence>
<dbReference type="Proteomes" id="UP000321225">
    <property type="component" value="Unassembled WGS sequence"/>
</dbReference>
<feature type="region of interest" description="Disordered" evidence="1">
    <location>
        <begin position="1"/>
        <end position="31"/>
    </location>
</feature>
<accession>A0A511AFY9</accession>
<proteinExistence type="predicted"/>
<keyword evidence="2" id="KW-0472">Membrane</keyword>